<dbReference type="InterPro" id="IPR019423">
    <property type="entry name" value="7TM_GPCR_serpentine_rcpt_Srj"/>
</dbReference>
<name>A0AAV5VWP4_9BILA</name>
<feature type="transmembrane region" description="Helical" evidence="1">
    <location>
        <begin position="6"/>
        <end position="25"/>
    </location>
</feature>
<evidence type="ECO:0008006" key="4">
    <source>
        <dbReference type="Google" id="ProtNLM"/>
    </source>
</evidence>
<organism evidence="2 3">
    <name type="scientific">Pristionchus fissidentatus</name>
    <dbReference type="NCBI Taxonomy" id="1538716"/>
    <lineage>
        <taxon>Eukaryota</taxon>
        <taxon>Metazoa</taxon>
        <taxon>Ecdysozoa</taxon>
        <taxon>Nematoda</taxon>
        <taxon>Chromadorea</taxon>
        <taxon>Rhabditida</taxon>
        <taxon>Rhabditina</taxon>
        <taxon>Diplogasteromorpha</taxon>
        <taxon>Diplogasteroidea</taxon>
        <taxon>Neodiplogasteridae</taxon>
        <taxon>Pristionchus</taxon>
    </lineage>
</organism>
<evidence type="ECO:0000256" key="1">
    <source>
        <dbReference type="SAM" id="Phobius"/>
    </source>
</evidence>
<evidence type="ECO:0000313" key="2">
    <source>
        <dbReference type="EMBL" id="GMT22149.1"/>
    </source>
</evidence>
<keyword evidence="1" id="KW-0812">Transmembrane</keyword>
<dbReference type="EMBL" id="BTSY01000004">
    <property type="protein sequence ID" value="GMT22149.1"/>
    <property type="molecule type" value="Genomic_DNA"/>
</dbReference>
<dbReference type="InterPro" id="IPR019428">
    <property type="entry name" value="7TM_GPCR_serpentine_rcpt_Str"/>
</dbReference>
<dbReference type="Pfam" id="PF10326">
    <property type="entry name" value="7TM_GPCR_Str"/>
    <property type="match status" value="1"/>
</dbReference>
<gene>
    <name evidence="2" type="ORF">PFISCL1PPCAC_13446</name>
</gene>
<feature type="transmembrane region" description="Helical" evidence="1">
    <location>
        <begin position="163"/>
        <end position="184"/>
    </location>
</feature>
<feature type="non-terminal residue" evidence="2">
    <location>
        <position position="1"/>
    </location>
</feature>
<proteinExistence type="predicted"/>
<keyword evidence="3" id="KW-1185">Reference proteome</keyword>
<feature type="non-terminal residue" evidence="2">
    <location>
        <position position="192"/>
    </location>
</feature>
<dbReference type="PANTHER" id="PTHR45907:SF16">
    <property type="entry name" value="SERPENTINE RECEPTOR, CLASS J"/>
    <property type="match status" value="1"/>
</dbReference>
<dbReference type="PANTHER" id="PTHR45907">
    <property type="entry name" value="SERPENTINE RECEPTOR, CLASS J"/>
    <property type="match status" value="1"/>
</dbReference>
<keyword evidence="1" id="KW-0472">Membrane</keyword>
<keyword evidence="1" id="KW-1133">Transmembrane helix</keyword>
<dbReference type="AlphaFoldDB" id="A0AAV5VWP4"/>
<dbReference type="Proteomes" id="UP001432322">
    <property type="component" value="Unassembled WGS sequence"/>
</dbReference>
<accession>A0AAV5VWP4</accession>
<sequence>IYTIFHHVAIVITVIVNVTLIALIVTCRKKEFGSYRFLLLTFASVDLYYGIVHFLVMPASPSSLIQLFIDKTLLFSGKFAVCWFAGAHSHSFVVLVFHFLYRLLAVKGFSVLYFLYDADEFVAEYMEPILRDHAIGTRLPLEDYSTAVFWTNGTFVGPRWKPIFGVLVMAVTMSGGYGFMMYAASKIGLSVN</sequence>
<reference evidence="2" key="1">
    <citation type="submission" date="2023-10" db="EMBL/GenBank/DDBJ databases">
        <title>Genome assembly of Pristionchus species.</title>
        <authorList>
            <person name="Yoshida K."/>
            <person name="Sommer R.J."/>
        </authorList>
    </citation>
    <scope>NUCLEOTIDE SEQUENCE</scope>
    <source>
        <strain evidence="2">RS5133</strain>
    </source>
</reference>
<protein>
    <recommendedName>
        <fullName evidence="4">G protein-coupled receptor</fullName>
    </recommendedName>
</protein>
<comment type="caution">
    <text evidence="2">The sequence shown here is derived from an EMBL/GenBank/DDBJ whole genome shotgun (WGS) entry which is preliminary data.</text>
</comment>
<evidence type="ECO:0000313" key="3">
    <source>
        <dbReference type="Proteomes" id="UP001432322"/>
    </source>
</evidence>